<dbReference type="VEuPathDB" id="CryptoDB:CHUDEA1_1540"/>
<reference evidence="6" key="2">
    <citation type="submission" date="2015-08" db="EMBL/GenBank/DDBJ databases">
        <authorList>
            <person name="Babu N.S."/>
            <person name="Beckwith C.J."/>
            <person name="Beseler K.G."/>
            <person name="Brison A."/>
            <person name="Carone J.V."/>
            <person name="Caskin T.P."/>
            <person name="Diamond M."/>
            <person name="Durham M.E."/>
            <person name="Foxe J.M."/>
            <person name="Go M."/>
            <person name="Henderson B.A."/>
            <person name="Jones I.B."/>
            <person name="McGettigan J.A."/>
            <person name="Micheletti S.J."/>
            <person name="Nasrallah M.E."/>
            <person name="Ortiz D."/>
            <person name="Piller C.R."/>
            <person name="Privatt S.R."/>
            <person name="Schneider S.L."/>
            <person name="Sharp S."/>
            <person name="Smith T.C."/>
            <person name="Stanton J.D."/>
            <person name="Ullery H.E."/>
            <person name="Wilson R.J."/>
            <person name="Serrano M.G."/>
            <person name="Buck G."/>
            <person name="Lee V."/>
            <person name="Wang Y."/>
            <person name="Carvalho R."/>
            <person name="Voegtly L."/>
            <person name="Shi R."/>
            <person name="Duckworth R."/>
            <person name="Johnson A."/>
            <person name="Loviza R."/>
            <person name="Walstead R."/>
            <person name="Shah Z."/>
            <person name="Kiflezghi M."/>
            <person name="Wade K."/>
            <person name="Ball S.L."/>
            <person name="Bradley K.W."/>
            <person name="Asai D.J."/>
            <person name="Bowman C.A."/>
            <person name="Russell D.A."/>
            <person name="Pope W.H."/>
            <person name="Jacobs-Sera D."/>
            <person name="Hendrix R.W."/>
            <person name="Hatfull G.F."/>
        </authorList>
    </citation>
    <scope>NUCLEOTIDE SEQUENCE [LARGE SCALE GENOMIC DNA]</scope>
</reference>
<evidence type="ECO:0000256" key="3">
    <source>
        <dbReference type="ARBA" id="ARBA00022574"/>
    </source>
</evidence>
<dbReference type="Proteomes" id="UP000199752">
    <property type="component" value="Chromosome 1"/>
</dbReference>
<dbReference type="VEuPathDB" id="CryptoDB:GY17_00001158"/>
<dbReference type="GO" id="GO:0005737">
    <property type="term" value="C:cytoplasm"/>
    <property type="evidence" value="ECO:0007669"/>
    <property type="project" value="UniProtKB-SubCell"/>
</dbReference>
<dbReference type="Pfam" id="PF00400">
    <property type="entry name" value="WD40"/>
    <property type="match status" value="1"/>
</dbReference>
<dbReference type="Proteomes" id="UP001429100">
    <property type="component" value="Unassembled WGS sequence"/>
</dbReference>
<dbReference type="PANTHER" id="PTHR12442:SF22">
    <property type="entry name" value="CYTOPLASMIC DYNEIN 1 INTERMEDIATE CHAIN-RELATED"/>
    <property type="match status" value="1"/>
</dbReference>
<dbReference type="InterPro" id="IPR001680">
    <property type="entry name" value="WD40_rpt"/>
</dbReference>
<dbReference type="InterPro" id="IPR015943">
    <property type="entry name" value="WD40/YVTN_repeat-like_dom_sf"/>
</dbReference>
<dbReference type="EMBL" id="LN877947">
    <property type="protein sequence ID" value="CUV04096.1"/>
    <property type="molecule type" value="Genomic_DNA"/>
</dbReference>
<dbReference type="SUPFAM" id="SSF50978">
    <property type="entry name" value="WD40 repeat-like"/>
    <property type="match status" value="1"/>
</dbReference>
<evidence type="ECO:0000313" key="6">
    <source>
        <dbReference type="EMBL" id="CUV04096.1"/>
    </source>
</evidence>
<dbReference type="PROSITE" id="PS50082">
    <property type="entry name" value="WD_REPEATS_2"/>
    <property type="match status" value="1"/>
</dbReference>
<feature type="repeat" description="WD" evidence="5">
    <location>
        <begin position="497"/>
        <end position="528"/>
    </location>
</feature>
<dbReference type="GO" id="GO:0010970">
    <property type="term" value="P:transport along microtubule"/>
    <property type="evidence" value="ECO:0007669"/>
    <property type="project" value="TreeGrafter"/>
</dbReference>
<evidence type="ECO:0000256" key="4">
    <source>
        <dbReference type="ARBA" id="ARBA00022737"/>
    </source>
</evidence>
<evidence type="ECO:0000313" key="7">
    <source>
        <dbReference type="EMBL" id="PPS97030.1"/>
    </source>
</evidence>
<reference evidence="7 8" key="3">
    <citation type="submission" date="2017-10" db="EMBL/GenBank/DDBJ databases">
        <title>Consistent, comparative and evidence-based genome annotation and re-annotation for the closely-related species, Cryptosporidium parvum, C. hominis and C. tyzzeri.</title>
        <authorList>
            <person name="Baptista R.P."/>
            <person name="Li Y."/>
            <person name="Sateriale A."/>
            <person name="Striepen B."/>
            <person name="Kissinger J.C."/>
        </authorList>
    </citation>
    <scope>NUCLEOTIDE SEQUENCE [LARGE SCALE GENOMIC DNA]</scope>
    <source>
        <strain evidence="7">30976</strain>
    </source>
</reference>
<dbReference type="VEuPathDB" id="CryptoDB:ChTU502y2012_411g0050"/>
<comment type="subcellular location">
    <subcellularLocation>
        <location evidence="1">Cytoplasm</location>
    </subcellularLocation>
</comment>
<dbReference type="GO" id="GO:0045503">
    <property type="term" value="F:dynein light chain binding"/>
    <property type="evidence" value="ECO:0007669"/>
    <property type="project" value="TreeGrafter"/>
</dbReference>
<keyword evidence="2" id="KW-0963">Cytoplasm</keyword>
<dbReference type="AlphaFoldDB" id="A0A0S4TA94"/>
<name>A0A0S4TA94_CRYHO</name>
<organism evidence="6">
    <name type="scientific">Cryptosporidium hominis</name>
    <dbReference type="NCBI Taxonomy" id="237895"/>
    <lineage>
        <taxon>Eukaryota</taxon>
        <taxon>Sar</taxon>
        <taxon>Alveolata</taxon>
        <taxon>Apicomplexa</taxon>
        <taxon>Conoidasida</taxon>
        <taxon>Coccidia</taxon>
        <taxon>Eucoccidiorida</taxon>
        <taxon>Eimeriorina</taxon>
        <taxon>Cryptosporidiidae</taxon>
        <taxon>Cryptosporidium</taxon>
    </lineage>
</organism>
<dbReference type="EMBL" id="JTAI01000044">
    <property type="protein sequence ID" value="PPS97030.1"/>
    <property type="molecule type" value="Genomic_DNA"/>
</dbReference>
<evidence type="ECO:0000313" key="8">
    <source>
        <dbReference type="Proteomes" id="UP001429100"/>
    </source>
</evidence>
<gene>
    <name evidence="6" type="ORF">CHUDEA1_1540</name>
    <name evidence="7" type="ORF">GY17_00001158</name>
</gene>
<accession>A0A0S4TA94</accession>
<evidence type="ECO:0000256" key="5">
    <source>
        <dbReference type="PROSITE-ProRule" id="PRU00221"/>
    </source>
</evidence>
<sequence>MENKTNRIQDLIREHQSTLKSQRKLLDDYSKNFCDQSKGFEEDVDKIVNSILSEGGLSDSLFTGNEEQFNGLNLAAMGDIGPESLEDNLRGPGSALKKLIGEVDLNILETTKDTFDKGIQADLIQSSQLGVAPDRYTGLKNHTTGGSNKHLSISIPLSPADLHQNETVSESSKPLVMRIDTNEEKYSPSGGQISVENNNEILKSSEFMDFFSRASRLIERALGEGAVFNPFFNINSEVAESTLSSENDGSAKNPGNISFSSSNGLLKNSMIFQHETSSNRPVMNIKSHPTFPEYFIVAYGTKFSQNSSFEGMKQNMGSGTMFDYGGCVQLWSISTPKNPENTFIASSPVLTISFDPYCQYKYIGTSYNGEILIWDSRSGKIPCQKSNSINISDSEGNNIGGHSFPIYCMELLGSKGSQSIITIDTDGKLCNWNLTNLSEPVESFQLRKTNSKDVSIQCMTLSKLINPNAIICGSEDGSLYQTMIKTNKPGVISNTFQNAHNGYITSLDYHPINDCFLSSGADWTIKLWMPNPLASSFTLLYTFESSENYVIGVAWHPVHPGIFAAIDADSKLIIYDLTNSNCQTPLCKINTSCSTTTNSIPNTSDIPTCISWSMDGTRLFIGYMNGNVIMCNSDSKLYQPNRNVWDLFNQQMETFKSNNSVDFNSSLESKDEENLEQ</sequence>
<proteinExistence type="predicted"/>
<evidence type="ECO:0000256" key="1">
    <source>
        <dbReference type="ARBA" id="ARBA00004496"/>
    </source>
</evidence>
<evidence type="ECO:0000256" key="2">
    <source>
        <dbReference type="ARBA" id="ARBA00022490"/>
    </source>
</evidence>
<dbReference type="InterPro" id="IPR036322">
    <property type="entry name" value="WD40_repeat_dom_sf"/>
</dbReference>
<dbReference type="GO" id="GO:0045504">
    <property type="term" value="F:dynein heavy chain binding"/>
    <property type="evidence" value="ECO:0007669"/>
    <property type="project" value="TreeGrafter"/>
</dbReference>
<protein>
    <submittedName>
        <fullName evidence="7">Dynein intermediate chain</fullName>
    </submittedName>
</protein>
<keyword evidence="3 5" id="KW-0853">WD repeat</keyword>
<dbReference type="VEuPathDB" id="CryptoDB:Chro.10178"/>
<dbReference type="Gene3D" id="2.130.10.10">
    <property type="entry name" value="YVTN repeat-like/Quinoprotein amine dehydrogenase"/>
    <property type="match status" value="2"/>
</dbReference>
<dbReference type="GO" id="GO:0005868">
    <property type="term" value="C:cytoplasmic dynein complex"/>
    <property type="evidence" value="ECO:0007669"/>
    <property type="project" value="TreeGrafter"/>
</dbReference>
<reference evidence="7 8" key="1">
    <citation type="submission" date="2014-11" db="EMBL/GenBank/DDBJ databases">
        <title>Comparative genomic analysis of Cryptosporidium hominis reveals occurrence of genetic recombination in virulent subtypes.</title>
        <authorList>
            <person name="Guo Y."/>
            <person name="Tang K."/>
            <person name="Frace M."/>
            <person name="Li N."/>
            <person name="Roellig D.M."/>
            <person name="Sammons S."/>
            <person name="Knipe K."/>
            <person name="Rowe L."/>
            <person name="Feng Y."/>
            <person name="Xiao L."/>
        </authorList>
    </citation>
    <scope>NUCLEOTIDE SEQUENCE [LARGE SCALE GENOMIC DNA]</scope>
    <source>
        <strain evidence="7">30976</strain>
    </source>
</reference>
<keyword evidence="4" id="KW-0677">Repeat</keyword>
<dbReference type="SMART" id="SM00320">
    <property type="entry name" value="WD40"/>
    <property type="match status" value="5"/>
</dbReference>
<dbReference type="PROSITE" id="PS50294">
    <property type="entry name" value="WD_REPEATS_REGION"/>
    <property type="match status" value="1"/>
</dbReference>
<dbReference type="PANTHER" id="PTHR12442">
    <property type="entry name" value="DYNEIN INTERMEDIATE CHAIN"/>
    <property type="match status" value="1"/>
</dbReference>
<dbReference type="InterPro" id="IPR050687">
    <property type="entry name" value="Dynein_IC"/>
</dbReference>
<keyword evidence="8" id="KW-1185">Reference proteome</keyword>